<dbReference type="EMBL" id="JAIWYP010000007">
    <property type="protein sequence ID" value="KAH3798111.1"/>
    <property type="molecule type" value="Genomic_DNA"/>
</dbReference>
<name>A0A9D4J373_DREPO</name>
<reference evidence="1" key="2">
    <citation type="submission" date="2020-11" db="EMBL/GenBank/DDBJ databases">
        <authorList>
            <person name="McCartney M.A."/>
            <person name="Auch B."/>
            <person name="Kono T."/>
            <person name="Mallez S."/>
            <person name="Becker A."/>
            <person name="Gohl D.M."/>
            <person name="Silverstein K.A.T."/>
            <person name="Koren S."/>
            <person name="Bechman K.B."/>
            <person name="Herman A."/>
            <person name="Abrahante J.E."/>
            <person name="Garbe J."/>
        </authorList>
    </citation>
    <scope>NUCLEOTIDE SEQUENCE</scope>
    <source>
        <strain evidence="1">Duluth1</strain>
        <tissue evidence="1">Whole animal</tissue>
    </source>
</reference>
<feature type="non-terminal residue" evidence="1">
    <location>
        <position position="1"/>
    </location>
</feature>
<dbReference type="AlphaFoldDB" id="A0A9D4J373"/>
<proteinExistence type="predicted"/>
<protein>
    <submittedName>
        <fullName evidence="1">Uncharacterized protein</fullName>
    </submittedName>
</protein>
<evidence type="ECO:0000313" key="2">
    <source>
        <dbReference type="Proteomes" id="UP000828390"/>
    </source>
</evidence>
<keyword evidence="2" id="KW-1185">Reference proteome</keyword>
<comment type="caution">
    <text evidence="1">The sequence shown here is derived from an EMBL/GenBank/DDBJ whole genome shotgun (WGS) entry which is preliminary data.</text>
</comment>
<evidence type="ECO:0000313" key="1">
    <source>
        <dbReference type="EMBL" id="KAH3798111.1"/>
    </source>
</evidence>
<gene>
    <name evidence="1" type="ORF">DPMN_151701</name>
</gene>
<sequence length="88" mass="9604">LEKVDENYLDVFELNCGNQILKAFANSLDPDETPQNVASHQDPNYPLEIMGTSRTRSALRVGFRVLKQLLGSNGGMIAGSIIVGKPET</sequence>
<accession>A0A9D4J373</accession>
<organism evidence="1 2">
    <name type="scientific">Dreissena polymorpha</name>
    <name type="common">Zebra mussel</name>
    <name type="synonym">Mytilus polymorpha</name>
    <dbReference type="NCBI Taxonomy" id="45954"/>
    <lineage>
        <taxon>Eukaryota</taxon>
        <taxon>Metazoa</taxon>
        <taxon>Spiralia</taxon>
        <taxon>Lophotrochozoa</taxon>
        <taxon>Mollusca</taxon>
        <taxon>Bivalvia</taxon>
        <taxon>Autobranchia</taxon>
        <taxon>Heteroconchia</taxon>
        <taxon>Euheterodonta</taxon>
        <taxon>Imparidentia</taxon>
        <taxon>Neoheterodontei</taxon>
        <taxon>Myida</taxon>
        <taxon>Dreissenoidea</taxon>
        <taxon>Dreissenidae</taxon>
        <taxon>Dreissena</taxon>
    </lineage>
</organism>
<dbReference type="Proteomes" id="UP000828390">
    <property type="component" value="Unassembled WGS sequence"/>
</dbReference>
<reference evidence="1" key="1">
    <citation type="journal article" date="2019" name="bioRxiv">
        <title>The Genome of the Zebra Mussel, Dreissena polymorpha: A Resource for Invasive Species Research.</title>
        <authorList>
            <person name="McCartney M.A."/>
            <person name="Auch B."/>
            <person name="Kono T."/>
            <person name="Mallez S."/>
            <person name="Zhang Y."/>
            <person name="Obille A."/>
            <person name="Becker A."/>
            <person name="Abrahante J.E."/>
            <person name="Garbe J."/>
            <person name="Badalamenti J.P."/>
            <person name="Herman A."/>
            <person name="Mangelson H."/>
            <person name="Liachko I."/>
            <person name="Sullivan S."/>
            <person name="Sone E.D."/>
            <person name="Koren S."/>
            <person name="Silverstein K.A.T."/>
            <person name="Beckman K.B."/>
            <person name="Gohl D.M."/>
        </authorList>
    </citation>
    <scope>NUCLEOTIDE SEQUENCE</scope>
    <source>
        <strain evidence="1">Duluth1</strain>
        <tissue evidence="1">Whole animal</tissue>
    </source>
</reference>